<dbReference type="InterPro" id="IPR022385">
    <property type="entry name" value="Rhs_assc_core"/>
</dbReference>
<dbReference type="InterPro" id="IPR056823">
    <property type="entry name" value="TEN-like_YD-shell"/>
</dbReference>
<comment type="caution">
    <text evidence="5">The sequence shown here is derived from an EMBL/GenBank/DDBJ whole genome shotgun (WGS) entry which is preliminary data.</text>
</comment>
<dbReference type="PANTHER" id="PTHR32305:SF15">
    <property type="entry name" value="PROTEIN RHSA-RELATED"/>
    <property type="match status" value="1"/>
</dbReference>
<dbReference type="SUPFAM" id="SSF63829">
    <property type="entry name" value="Calcium-dependent phosphotriesterase"/>
    <property type="match status" value="1"/>
</dbReference>
<name>A0A837DCJ8_9PSEU</name>
<dbReference type="InterPro" id="IPR006530">
    <property type="entry name" value="YD"/>
</dbReference>
<dbReference type="RefSeq" id="WP_037308472.1">
    <property type="nucleotide sequence ID" value="NZ_FOWS01000005.1"/>
</dbReference>
<feature type="domain" description="Teneurin-like YD-shell" evidence="4">
    <location>
        <begin position="463"/>
        <end position="568"/>
    </location>
</feature>
<dbReference type="Pfam" id="PF05593">
    <property type="entry name" value="RHS_repeat"/>
    <property type="match status" value="3"/>
</dbReference>
<feature type="domain" description="DUF6531" evidence="3">
    <location>
        <begin position="347"/>
        <end position="418"/>
    </location>
</feature>
<protein>
    <submittedName>
        <fullName evidence="5">Type IV secretion protein Rhs</fullName>
    </submittedName>
</protein>
<dbReference type="NCBIfam" id="TIGR03696">
    <property type="entry name" value="Rhs_assc_core"/>
    <property type="match status" value="1"/>
</dbReference>
<dbReference type="Pfam" id="PF20148">
    <property type="entry name" value="DUF6531"/>
    <property type="match status" value="1"/>
</dbReference>
<evidence type="ECO:0000259" key="3">
    <source>
        <dbReference type="Pfam" id="PF20148"/>
    </source>
</evidence>
<feature type="domain" description="Teneurin-like YD-shell" evidence="4">
    <location>
        <begin position="1089"/>
        <end position="1202"/>
    </location>
</feature>
<reference evidence="5 6" key="1">
    <citation type="submission" date="2014-10" db="EMBL/GenBank/DDBJ databases">
        <title>Genome sequence of Micropolyspora internatus JCM3315.</title>
        <authorList>
            <person name="Shin S.-K."/>
            <person name="Yi H."/>
        </authorList>
    </citation>
    <scope>NUCLEOTIDE SEQUENCE [LARGE SCALE GENOMIC DNA]</scope>
    <source>
        <strain evidence="5 6">JCM 3315</strain>
    </source>
</reference>
<dbReference type="OrthoDB" id="4981820at2"/>
<dbReference type="Proteomes" id="UP000030848">
    <property type="component" value="Unassembled WGS sequence"/>
</dbReference>
<feature type="compositionally biased region" description="Low complexity" evidence="2">
    <location>
        <begin position="290"/>
        <end position="303"/>
    </location>
</feature>
<proteinExistence type="predicted"/>
<feature type="compositionally biased region" description="Polar residues" evidence="2">
    <location>
        <begin position="256"/>
        <end position="274"/>
    </location>
</feature>
<accession>A0A837DCJ8</accession>
<dbReference type="PANTHER" id="PTHR32305">
    <property type="match status" value="1"/>
</dbReference>
<dbReference type="EMBL" id="JRZE01000002">
    <property type="protein sequence ID" value="KHF45563.1"/>
    <property type="molecule type" value="Genomic_DNA"/>
</dbReference>
<dbReference type="InterPro" id="IPR031325">
    <property type="entry name" value="RHS_repeat"/>
</dbReference>
<evidence type="ECO:0000259" key="4">
    <source>
        <dbReference type="Pfam" id="PF25023"/>
    </source>
</evidence>
<dbReference type="Pfam" id="PF25023">
    <property type="entry name" value="TEN_YD-shell"/>
    <property type="match status" value="3"/>
</dbReference>
<organism evidence="5 6">
    <name type="scientific">Saccharomonospora viridis</name>
    <dbReference type="NCBI Taxonomy" id="1852"/>
    <lineage>
        <taxon>Bacteria</taxon>
        <taxon>Bacillati</taxon>
        <taxon>Actinomycetota</taxon>
        <taxon>Actinomycetes</taxon>
        <taxon>Pseudonocardiales</taxon>
        <taxon>Pseudonocardiaceae</taxon>
        <taxon>Saccharomonospora</taxon>
    </lineage>
</organism>
<gene>
    <name evidence="5" type="ORF">MINT15_07800</name>
</gene>
<keyword evidence="1" id="KW-0677">Repeat</keyword>
<dbReference type="NCBIfam" id="TIGR01643">
    <property type="entry name" value="YD_repeat_2x"/>
    <property type="match status" value="12"/>
</dbReference>
<dbReference type="InterPro" id="IPR045351">
    <property type="entry name" value="DUF6531"/>
</dbReference>
<feature type="region of interest" description="Disordered" evidence="2">
    <location>
        <begin position="243"/>
        <end position="351"/>
    </location>
</feature>
<dbReference type="Gene3D" id="1.10.287.1060">
    <property type="entry name" value="ESAT-6-like"/>
    <property type="match status" value="1"/>
</dbReference>
<evidence type="ECO:0000256" key="1">
    <source>
        <dbReference type="ARBA" id="ARBA00022737"/>
    </source>
</evidence>
<dbReference type="InterPro" id="IPR050708">
    <property type="entry name" value="T6SS_VgrG/RHS"/>
</dbReference>
<dbReference type="SUPFAM" id="SSF140453">
    <property type="entry name" value="EsxAB dimer-like"/>
    <property type="match status" value="1"/>
</dbReference>
<evidence type="ECO:0000313" key="6">
    <source>
        <dbReference type="Proteomes" id="UP000030848"/>
    </source>
</evidence>
<feature type="domain" description="Teneurin-like YD-shell" evidence="4">
    <location>
        <begin position="593"/>
        <end position="773"/>
    </location>
</feature>
<dbReference type="InterPro" id="IPR036689">
    <property type="entry name" value="ESAT-6-like_sf"/>
</dbReference>
<evidence type="ECO:0000313" key="5">
    <source>
        <dbReference type="EMBL" id="KHF45563.1"/>
    </source>
</evidence>
<dbReference type="Gene3D" id="2.180.10.10">
    <property type="entry name" value="RHS repeat-associated core"/>
    <property type="match status" value="3"/>
</dbReference>
<sequence length="1485" mass="163522">MTAAYSEVENPLEILGQDPGLSGGSSIEDAIKNAGFQVQAVNWVWQKIVGEDLVSSIITPITGDFEKIAAAAAQWNNVCAALQAVRKNINAGAEELQPSWSGPAAESFANLIGITWTVGLEADAQAAKLIGVALSKVADGSKRACDQVLKLIERLVNKLIEAAAMLPIPVVGWGRAVKLVYDGIQIYNAIMDLIEGIKSIIDGATQVVNGIMDVGTALSKLGSADSISDLMNVANDVHKGVTDISDGGSQIRDGATQASSAAGDLRTSTSSASENARGLVDERASAREQNTASSSSTDTATSGTGNGNRPGRSNALQHSGGDGEGLARPQDPETTRTPEQNRVCENDPVDVSSGEVVLSQTDVELPGALPLVIKRTHVSSYRAGRFYGRSWASTFDQRLEFDDDGVVFVADDGMVLVYPRVPEEGEVLPVTGPRWPLAATADGWCVTDRTSGRILHFAAGDNPVRRLTAVTDRNGNRFDLDRDAVGCVTAVRHSGGYHIEVDTDRDRITELRLRHRAEATATTRLVRYRYDDAGLLAEVVNSSGRSLRFSYDDQSRLVRWTDRNGHWYHYFYDDAGRCVANHSSSKYLSGTFSYDPDNRITRFTDALGHSTVYQLDAKGNVIAETDPLGHTTTSEWDEHNRLISRTDPLGRTTRYSYDDDGNLTGVSGPDGTQSRAEYNEWGLPTSVVDPDGAVWRQSYDERGNRVSLTDPTGATTRYSYDERGNATAITDALGQTRRIEYDPAGLPLAVTDPSGATRRFERDHFGRITAIIDEVGAVTRFGWTVEGKRAWRTLPDGTTERWEYDGEGNEIAYVGPSGLTRRISYTQFDLPVSVTDAEGNTLTYTYDPLLRLTAVTNAHGLTWRYERDAAGNVVREIDYDGREIRYFYDAAGQLTSRVNGAGETTTFRRDLSGRVVERRAQDRVSTFEYDPMGRMLSATSPDATVRYRRDARGRVLSEQINGHTVTSRYDALGRRVHRRTSTGVESTWSYDVRGCPRELRMADRMITFGFDGAGREIERRLDNGATIAQQWDRNGRLIDQSISIADGAPTVPPRYRLLQQRSYRYGPDGSPQAVDDTSTGTVRLQLDGTGRVRQVAGPGGQEQYSYDRAGNIRNASWHTPSGHGQHSYAYDGTRLTTAGNVRYTYDRQGRVVTKVRYEAGGTTLRWHYTWNAEDRLVEVGTPDGSRWRYLYDALGRRIAKHKLAPDGSTVVERTEFIWDGVRLAEQVLAGVDATTWEWHPRRFRPLTQIRRRLSPAKQWVGGDFHAVITDGIGTSTELLDGSGNLAWRNRTTLWGKTVIKHHGSASTPWRFPGQYSDPETGLHYNYHRYYDPDTGRYVSCDPLGLRPSPNHYAYVVNPLRWLDPLGLMSCGDDDAVTLYRNVDGREFDAIAETGRFESGGGSSEGKWFALHGEHADRWGEVLNQGDGVTMETNVPSSVVDGLHRHPGDNLDGIGPAVYADADQLEQINQQGDGIRIWEGSNSGHA</sequence>
<evidence type="ECO:0000256" key="2">
    <source>
        <dbReference type="SAM" id="MobiDB-lite"/>
    </source>
</evidence>